<dbReference type="CDD" id="cd00041">
    <property type="entry name" value="CUB"/>
    <property type="match status" value="1"/>
</dbReference>
<evidence type="ECO:0000313" key="4">
    <source>
        <dbReference type="RefSeq" id="XP_026675730.1"/>
    </source>
</evidence>
<dbReference type="InterPro" id="IPR035914">
    <property type="entry name" value="Sperma_CUB_dom_sf"/>
</dbReference>
<proteinExistence type="predicted"/>
<dbReference type="InterPro" id="IPR000859">
    <property type="entry name" value="CUB_dom"/>
</dbReference>
<dbReference type="GeneID" id="113465418"/>
<dbReference type="Pfam" id="PF00431">
    <property type="entry name" value="CUB"/>
    <property type="match status" value="1"/>
</dbReference>
<dbReference type="STRING" id="121845.A0A3Q0IN45"/>
<evidence type="ECO:0000256" key="1">
    <source>
        <dbReference type="ARBA" id="ARBA00023157"/>
    </source>
</evidence>
<keyword evidence="3" id="KW-1185">Reference proteome</keyword>
<dbReference type="AlphaFoldDB" id="A0A3Q0IN45"/>
<dbReference type="KEGG" id="dci:113465418"/>
<gene>
    <name evidence="4" type="primary">LOC113465418</name>
</gene>
<keyword evidence="1" id="KW-1015">Disulfide bond</keyword>
<accession>A0A3Q0IN45</accession>
<dbReference type="Proteomes" id="UP000079169">
    <property type="component" value="Unplaced"/>
</dbReference>
<organism evidence="3 4">
    <name type="scientific">Diaphorina citri</name>
    <name type="common">Asian citrus psyllid</name>
    <dbReference type="NCBI Taxonomy" id="121845"/>
    <lineage>
        <taxon>Eukaryota</taxon>
        <taxon>Metazoa</taxon>
        <taxon>Ecdysozoa</taxon>
        <taxon>Arthropoda</taxon>
        <taxon>Hexapoda</taxon>
        <taxon>Insecta</taxon>
        <taxon>Pterygota</taxon>
        <taxon>Neoptera</taxon>
        <taxon>Paraneoptera</taxon>
        <taxon>Hemiptera</taxon>
        <taxon>Sternorrhyncha</taxon>
        <taxon>Psylloidea</taxon>
        <taxon>Psyllidae</taxon>
        <taxon>Diaphorininae</taxon>
        <taxon>Diaphorina</taxon>
    </lineage>
</organism>
<protein>
    <submittedName>
        <fullName evidence="4">Inactive serine protease PAMR1-like</fullName>
    </submittedName>
</protein>
<feature type="domain" description="CUB" evidence="2">
    <location>
        <begin position="3"/>
        <end position="64"/>
    </location>
</feature>
<name>A0A3Q0IN45_DIACI</name>
<reference evidence="4" key="1">
    <citation type="submission" date="2025-08" db="UniProtKB">
        <authorList>
            <consortium name="RefSeq"/>
        </authorList>
    </citation>
    <scope>IDENTIFICATION</scope>
</reference>
<evidence type="ECO:0000313" key="3">
    <source>
        <dbReference type="Proteomes" id="UP000079169"/>
    </source>
</evidence>
<dbReference type="Gene3D" id="2.60.120.290">
    <property type="entry name" value="Spermadhesin, CUB domain"/>
    <property type="match status" value="1"/>
</dbReference>
<dbReference type="PaxDb" id="121845-A0A3Q0IN45"/>
<evidence type="ECO:0000259" key="2">
    <source>
        <dbReference type="Pfam" id="PF00431"/>
    </source>
</evidence>
<dbReference type="SUPFAM" id="SSF49854">
    <property type="entry name" value="Spermadhesin, CUB domain"/>
    <property type="match status" value="1"/>
</dbReference>
<dbReference type="RefSeq" id="XP_026675730.1">
    <property type="nucleotide sequence ID" value="XM_026819929.1"/>
</dbReference>
<sequence length="117" mass="12602">MHTCMWSLSATPGYRLELTISDVELGSNNADDCLKINDGEMVYSPVLLKVCQSGRNLSPVTTSGPQALVWPSDLPDVKGNTRLQITYRPVPGVPGCGGTFTFPEGDISSSQLQDSNR</sequence>